<accession>A0A6N8JIP9</accession>
<sequence>MKEYFLYDYCLLRTPVLPVESLLQLNSILNETEQKGAALKEMFSNTLFQQAIYIASKDLYAALKDWLENDNAKKTDKLLRSLHKYYSRMCTRSTPYGLFAGVTSATVNNDKTDIRFADNKVRKHSRFDMSFVIELAKNLSEIPALQSQIKFFVNNSLYKLGGKYLYVEYKLVNGSRNYTLSALSVSPYIDSVLERAQSGATINELAAAVLLDGVAPEAILAFVRGLISAQVLVSEFQPAVTGDDFAAGLLERLKGTTGITHTIESLETAYNMIQDKNASLDVLEQATAIAGKLVSGKGLEIIQTDLFFNMKSRNVNRKVIEDIVNTSYKLMSATQPFTPTDLEDFRTRFAARYEEREVPLMQALDPGAGIGYGLAKNGNVENMPLLDGIAIRTPVPEGKAVKEDGWGKLAIEKMKEAIETRAQVVYIHEHEMQALLEEKKTSAFQSTSTYIFGSILASSEQALDELNYKFFPTQLHAPFAAKLMTRFAYGDDDLREYLAQTTLDEKNANPDKILAEIVHVPEGHHANLVLRPMLRDYEIPYLCSSSADGDKQININDLMVSMREGRLILRSARLNKEIIPYLTNAHNTRQGQPVYRFLSDLQLQHTKGGFFWRWGPYGEEAYTPRVEYNNCILKRARWVLKKAPADTDTEKYVQEQRVQLRIPRFVVLAQGDNELYIDFETEFCRSHLLHELRKSDIMLYEFLHMPENCFIKDEAGSYQNEIIIPMGTRQPIFGRRSFTMPSISKDLPRHFIPGSEWLYIKIYGGNKTLEAILVEIIKPFAARMIEEKAIDQWFFIRFNDPEAHLRVRFHRSENETLWLRLLELLSPQINPFIESGQAAKILVDTYVREIERYGEETMLNSEALFFADSVAISDFLDLISGDEGEQLRWQIGLYNIDLLLEDFGYNLSEKQRLLKDISTSFFKEFSNNDKTDATRLERSLNDKYRRHYAKINEILTKGDELTDIAEALDCFKRRSVFNQAETARMKHKLTNPGTVFNNLLPSYIHMTMNRLFISRQRNHELVIYHYLNKYYESQIARQKHAATQTENKITL</sequence>
<evidence type="ECO:0000259" key="2">
    <source>
        <dbReference type="Pfam" id="PF14028"/>
    </source>
</evidence>
<reference evidence="3 4" key="1">
    <citation type="submission" date="2019-12" db="EMBL/GenBank/DDBJ databases">
        <title>The draft genomic sequence of strain Chitinophaga oryziterrae JCM 16595.</title>
        <authorList>
            <person name="Zhang X."/>
        </authorList>
    </citation>
    <scope>NUCLEOTIDE SEQUENCE [LARGE SCALE GENOMIC DNA]</scope>
    <source>
        <strain evidence="3 4">JCM 16595</strain>
    </source>
</reference>
<keyword evidence="4" id="KW-1185">Reference proteome</keyword>
<dbReference type="AlphaFoldDB" id="A0A6N8JIP9"/>
<proteinExistence type="predicted"/>
<feature type="domain" description="Thiopeptide-type bacteriocin biosynthesis" evidence="2">
    <location>
        <begin position="757"/>
        <end position="1031"/>
    </location>
</feature>
<dbReference type="Pfam" id="PF04738">
    <property type="entry name" value="Lant_dehydr_N"/>
    <property type="match status" value="1"/>
</dbReference>
<feature type="domain" description="Lantibiotic dehydratase N-terminal" evidence="1">
    <location>
        <begin position="45"/>
        <end position="687"/>
    </location>
</feature>
<dbReference type="Pfam" id="PF14028">
    <property type="entry name" value="Lant_dehydr_C"/>
    <property type="match status" value="1"/>
</dbReference>
<evidence type="ECO:0000313" key="3">
    <source>
        <dbReference type="EMBL" id="MVT44371.1"/>
    </source>
</evidence>
<organism evidence="3 4">
    <name type="scientific">Chitinophaga oryziterrae</name>
    <dbReference type="NCBI Taxonomy" id="1031224"/>
    <lineage>
        <taxon>Bacteria</taxon>
        <taxon>Pseudomonadati</taxon>
        <taxon>Bacteroidota</taxon>
        <taxon>Chitinophagia</taxon>
        <taxon>Chitinophagales</taxon>
        <taxon>Chitinophagaceae</taxon>
        <taxon>Chitinophaga</taxon>
    </lineage>
</organism>
<name>A0A6N8JIP9_9BACT</name>
<evidence type="ECO:0000313" key="4">
    <source>
        <dbReference type="Proteomes" id="UP000468388"/>
    </source>
</evidence>
<dbReference type="InterPro" id="IPR023809">
    <property type="entry name" value="Thiopep_bacteriocin_synth_dom"/>
</dbReference>
<comment type="caution">
    <text evidence="3">The sequence shown here is derived from an EMBL/GenBank/DDBJ whole genome shotgun (WGS) entry which is preliminary data.</text>
</comment>
<dbReference type="InterPro" id="IPR006827">
    <property type="entry name" value="Lant_deHydtase_N"/>
</dbReference>
<dbReference type="OrthoDB" id="1273722at2"/>
<dbReference type="EMBL" id="WRXO01000011">
    <property type="protein sequence ID" value="MVT44371.1"/>
    <property type="molecule type" value="Genomic_DNA"/>
</dbReference>
<dbReference type="NCBIfam" id="TIGR03891">
    <property type="entry name" value="thiopep_ocin"/>
    <property type="match status" value="1"/>
</dbReference>
<dbReference type="Proteomes" id="UP000468388">
    <property type="component" value="Unassembled WGS sequence"/>
</dbReference>
<gene>
    <name evidence="3" type="ORF">GO495_27505</name>
</gene>
<dbReference type="RefSeq" id="WP_157303168.1">
    <property type="nucleotide sequence ID" value="NZ_BAAAZB010000036.1"/>
</dbReference>
<evidence type="ECO:0008006" key="5">
    <source>
        <dbReference type="Google" id="ProtNLM"/>
    </source>
</evidence>
<evidence type="ECO:0000259" key="1">
    <source>
        <dbReference type="Pfam" id="PF04738"/>
    </source>
</evidence>
<protein>
    <recommendedName>
        <fullName evidence="5">Lantibiotic dehydratase</fullName>
    </recommendedName>
</protein>